<sequence>MAGKDRQRKNSTKPLHDEIRATTTRENMSATAAAAPQATPIDLNSLGPQQLVEFRKSIDQEISHFTQSLQALSTAQSKLKECIASIDNLEKSKEDSLLVPLTSSLYIPGEIVSRNDYLVDIGTGYYVEKTADNAKVVYDNKIKKLDEDAKKLKGILVQKNELLNTVNLILRKKVIEMEKQQEGAAKAG</sequence>
<dbReference type="GO" id="GO:0051082">
    <property type="term" value="F:unfolded protein binding"/>
    <property type="evidence" value="ECO:0007669"/>
    <property type="project" value="InterPro"/>
</dbReference>
<dbReference type="InterPro" id="IPR009053">
    <property type="entry name" value="Prefoldin"/>
</dbReference>
<dbReference type="EMBL" id="QLNQ01000029">
    <property type="protein sequence ID" value="RCK56183.1"/>
    <property type="molecule type" value="Genomic_DNA"/>
</dbReference>
<evidence type="ECO:0000256" key="2">
    <source>
        <dbReference type="SAM" id="MobiDB-lite"/>
    </source>
</evidence>
<dbReference type="NCBIfam" id="TIGR00293">
    <property type="entry name" value="prefoldin subunit alpha"/>
    <property type="match status" value="1"/>
</dbReference>
<name>A0A367XRC7_9ASCO</name>
<accession>A0A367XRC7</accession>
<proteinExistence type="inferred from homology"/>
<dbReference type="InterPro" id="IPR011599">
    <property type="entry name" value="PFD_alpha_archaea"/>
</dbReference>
<dbReference type="AlphaFoldDB" id="A0A367XRC7"/>
<protein>
    <submittedName>
        <fullName evidence="3">Prefoldin subunit 5</fullName>
    </submittedName>
</protein>
<dbReference type="PANTHER" id="PTHR12674:SF2">
    <property type="entry name" value="PREFOLDIN SUBUNIT 5"/>
    <property type="match status" value="1"/>
</dbReference>
<dbReference type="GO" id="GO:1990115">
    <property type="term" value="P:RNA polymerase III assembly"/>
    <property type="evidence" value="ECO:0007669"/>
    <property type="project" value="TreeGrafter"/>
</dbReference>
<dbReference type="GO" id="GO:0005737">
    <property type="term" value="C:cytoplasm"/>
    <property type="evidence" value="ECO:0007669"/>
    <property type="project" value="TreeGrafter"/>
</dbReference>
<keyword evidence="4" id="KW-1185">Reference proteome</keyword>
<dbReference type="STRING" id="5486.A0A367XRC7"/>
<dbReference type="SUPFAM" id="SSF46579">
    <property type="entry name" value="Prefoldin"/>
    <property type="match status" value="1"/>
</dbReference>
<dbReference type="Pfam" id="PF02996">
    <property type="entry name" value="Prefoldin"/>
    <property type="match status" value="1"/>
</dbReference>
<dbReference type="Gene3D" id="1.10.287.370">
    <property type="match status" value="1"/>
</dbReference>
<dbReference type="OrthoDB" id="10267474at2759"/>
<comment type="caution">
    <text evidence="3">The sequence shown here is derived from an EMBL/GenBank/DDBJ whole genome shotgun (WGS) entry which is preliminary data.</text>
</comment>
<evidence type="ECO:0000256" key="1">
    <source>
        <dbReference type="ARBA" id="ARBA00010048"/>
    </source>
</evidence>
<dbReference type="Proteomes" id="UP000253472">
    <property type="component" value="Unassembled WGS sequence"/>
</dbReference>
<gene>
    <name evidence="3" type="primary">GIM5_0</name>
    <name evidence="3" type="ORF">Cantr_05430</name>
</gene>
<dbReference type="GO" id="GO:1990114">
    <property type="term" value="P:RNA polymerase II core complex assembly"/>
    <property type="evidence" value="ECO:0007669"/>
    <property type="project" value="TreeGrafter"/>
</dbReference>
<feature type="region of interest" description="Disordered" evidence="2">
    <location>
        <begin position="1"/>
        <end position="42"/>
    </location>
</feature>
<dbReference type="PANTHER" id="PTHR12674">
    <property type="entry name" value="PREFOLDIN SUBUNIT 5"/>
    <property type="match status" value="1"/>
</dbReference>
<feature type="compositionally biased region" description="Low complexity" evidence="2">
    <location>
        <begin position="30"/>
        <end position="40"/>
    </location>
</feature>
<dbReference type="CDD" id="cd23157">
    <property type="entry name" value="Prefoldin_5"/>
    <property type="match status" value="1"/>
</dbReference>
<reference evidence="3 4" key="1">
    <citation type="submission" date="2018-06" db="EMBL/GenBank/DDBJ databases">
        <title>Whole genome sequencing of Candida tropicalis (genome annotated by CSBL at Korea University).</title>
        <authorList>
            <person name="Ahn J."/>
        </authorList>
    </citation>
    <scope>NUCLEOTIDE SEQUENCE [LARGE SCALE GENOMIC DNA]</scope>
    <source>
        <strain evidence="3 4">ATCC 20962</strain>
    </source>
</reference>
<dbReference type="GO" id="GO:0006457">
    <property type="term" value="P:protein folding"/>
    <property type="evidence" value="ECO:0007669"/>
    <property type="project" value="InterPro"/>
</dbReference>
<dbReference type="InterPro" id="IPR004127">
    <property type="entry name" value="Prefoldin_subunit_alpha"/>
</dbReference>
<comment type="similarity">
    <text evidence="1">Belongs to the prefoldin subunit alpha family.</text>
</comment>
<feature type="compositionally biased region" description="Basic residues" evidence="2">
    <location>
        <begin position="1"/>
        <end position="11"/>
    </location>
</feature>
<organism evidence="3 4">
    <name type="scientific">Candida viswanathii</name>
    <dbReference type="NCBI Taxonomy" id="5486"/>
    <lineage>
        <taxon>Eukaryota</taxon>
        <taxon>Fungi</taxon>
        <taxon>Dikarya</taxon>
        <taxon>Ascomycota</taxon>
        <taxon>Saccharomycotina</taxon>
        <taxon>Pichiomycetes</taxon>
        <taxon>Debaryomycetaceae</taxon>
        <taxon>Candida/Lodderomyces clade</taxon>
        <taxon>Candida</taxon>
    </lineage>
</organism>
<evidence type="ECO:0000313" key="4">
    <source>
        <dbReference type="Proteomes" id="UP000253472"/>
    </source>
</evidence>
<evidence type="ECO:0000313" key="3">
    <source>
        <dbReference type="EMBL" id="RCK56183.1"/>
    </source>
</evidence>
<dbReference type="GO" id="GO:0016272">
    <property type="term" value="C:prefoldin complex"/>
    <property type="evidence" value="ECO:0007669"/>
    <property type="project" value="InterPro"/>
</dbReference>
<dbReference type="GO" id="GO:1990113">
    <property type="term" value="P:RNA polymerase I assembly"/>
    <property type="evidence" value="ECO:0007669"/>
    <property type="project" value="TreeGrafter"/>
</dbReference>